<evidence type="ECO:0000256" key="1">
    <source>
        <dbReference type="SAM" id="Phobius"/>
    </source>
</evidence>
<name>A0A2N9AIM5_METEX</name>
<gene>
    <name evidence="2" type="ORF">TK0001_0579</name>
</gene>
<dbReference type="Proteomes" id="UP000233769">
    <property type="component" value="Chromosome tk0001"/>
</dbReference>
<keyword evidence="1" id="KW-0812">Transmembrane</keyword>
<sequence>MSAALEYLPGALILAGIAALILAPLASYTDGLAQSAADDGEGCDRG</sequence>
<dbReference type="AlphaFoldDB" id="A0A2N9AIM5"/>
<keyword evidence="1" id="KW-0472">Membrane</keyword>
<dbReference type="EMBL" id="LT962688">
    <property type="protein sequence ID" value="SOR27181.1"/>
    <property type="molecule type" value="Genomic_DNA"/>
</dbReference>
<feature type="transmembrane region" description="Helical" evidence="1">
    <location>
        <begin position="7"/>
        <end position="26"/>
    </location>
</feature>
<accession>A0A2N9AIM5</accession>
<evidence type="ECO:0000313" key="2">
    <source>
        <dbReference type="EMBL" id="SOR27181.1"/>
    </source>
</evidence>
<protein>
    <submittedName>
        <fullName evidence="2">Uncharacterized protein</fullName>
    </submittedName>
</protein>
<proteinExistence type="predicted"/>
<organism evidence="2 3">
    <name type="scientific">Methylorubrum extorquens</name>
    <name type="common">Methylobacterium dichloromethanicum</name>
    <name type="synonym">Methylobacterium extorquens</name>
    <dbReference type="NCBI Taxonomy" id="408"/>
    <lineage>
        <taxon>Bacteria</taxon>
        <taxon>Pseudomonadati</taxon>
        <taxon>Pseudomonadota</taxon>
        <taxon>Alphaproteobacteria</taxon>
        <taxon>Hyphomicrobiales</taxon>
        <taxon>Methylobacteriaceae</taxon>
        <taxon>Methylorubrum</taxon>
    </lineage>
</organism>
<keyword evidence="1" id="KW-1133">Transmembrane helix</keyword>
<reference evidence="3" key="1">
    <citation type="submission" date="2017-10" db="EMBL/GenBank/DDBJ databases">
        <authorList>
            <person name="Regsiter A."/>
            <person name="William W."/>
        </authorList>
    </citation>
    <scope>NUCLEOTIDE SEQUENCE [LARGE SCALE GENOMIC DNA]</scope>
</reference>
<evidence type="ECO:0000313" key="3">
    <source>
        <dbReference type="Proteomes" id="UP000233769"/>
    </source>
</evidence>